<accession>A0A1F5EXK7</accession>
<evidence type="ECO:0000256" key="3">
    <source>
        <dbReference type="ARBA" id="ARBA00023052"/>
    </source>
</evidence>
<dbReference type="CDD" id="cd02012">
    <property type="entry name" value="TPP_TK"/>
    <property type="match status" value="1"/>
</dbReference>
<evidence type="ECO:0000313" key="5">
    <source>
        <dbReference type="EMBL" id="OGD71864.1"/>
    </source>
</evidence>
<dbReference type="PANTHER" id="PTHR47514">
    <property type="entry name" value="TRANSKETOLASE N-TERMINAL SECTION-RELATED"/>
    <property type="match status" value="1"/>
</dbReference>
<dbReference type="SUPFAM" id="SSF52518">
    <property type="entry name" value="Thiamin diphosphate-binding fold (THDP-binding)"/>
    <property type="match status" value="1"/>
</dbReference>
<evidence type="ECO:0000256" key="2">
    <source>
        <dbReference type="ARBA" id="ARBA00007131"/>
    </source>
</evidence>
<name>A0A1F5EXK7_9BACT</name>
<comment type="caution">
    <text evidence="5">The sequence shown here is derived from an EMBL/GenBank/DDBJ whole genome shotgun (WGS) entry which is preliminary data.</text>
</comment>
<dbReference type="Proteomes" id="UP000177390">
    <property type="component" value="Unassembled WGS sequence"/>
</dbReference>
<feature type="domain" description="Transketolase N-terminal" evidence="4">
    <location>
        <begin position="12"/>
        <end position="259"/>
    </location>
</feature>
<dbReference type="PANTHER" id="PTHR47514:SF1">
    <property type="entry name" value="TRANSKETOLASE N-TERMINAL SECTION-RELATED"/>
    <property type="match status" value="1"/>
</dbReference>
<dbReference type="InterPro" id="IPR029061">
    <property type="entry name" value="THDP-binding"/>
</dbReference>
<dbReference type="EMBL" id="MFAH01000014">
    <property type="protein sequence ID" value="OGD71864.1"/>
    <property type="molecule type" value="Genomic_DNA"/>
</dbReference>
<comment type="cofactor">
    <cofactor evidence="1">
        <name>thiamine diphosphate</name>
        <dbReference type="ChEBI" id="CHEBI:58937"/>
    </cofactor>
</comment>
<organism evidence="5 6">
    <name type="scientific">Candidatus Collierbacteria bacterium RIFCSPHIGHO2_02_FULL_49_10</name>
    <dbReference type="NCBI Taxonomy" id="1817723"/>
    <lineage>
        <taxon>Bacteria</taxon>
        <taxon>Candidatus Collieribacteriota</taxon>
    </lineage>
</organism>
<evidence type="ECO:0000313" key="6">
    <source>
        <dbReference type="Proteomes" id="UP000177390"/>
    </source>
</evidence>
<reference evidence="5 6" key="1">
    <citation type="journal article" date="2016" name="Nat. Commun.">
        <title>Thousands of microbial genomes shed light on interconnected biogeochemical processes in an aquifer system.</title>
        <authorList>
            <person name="Anantharaman K."/>
            <person name="Brown C.T."/>
            <person name="Hug L.A."/>
            <person name="Sharon I."/>
            <person name="Castelle C.J."/>
            <person name="Probst A.J."/>
            <person name="Thomas B.C."/>
            <person name="Singh A."/>
            <person name="Wilkins M.J."/>
            <person name="Karaoz U."/>
            <person name="Brodie E.L."/>
            <person name="Williams K.H."/>
            <person name="Hubbard S.S."/>
            <person name="Banfield J.F."/>
        </authorList>
    </citation>
    <scope>NUCLEOTIDE SEQUENCE [LARGE SCALE GENOMIC DNA]</scope>
</reference>
<dbReference type="Gene3D" id="3.40.50.970">
    <property type="match status" value="1"/>
</dbReference>
<evidence type="ECO:0000259" key="4">
    <source>
        <dbReference type="Pfam" id="PF00456"/>
    </source>
</evidence>
<dbReference type="InterPro" id="IPR005474">
    <property type="entry name" value="Transketolase_N"/>
</dbReference>
<protein>
    <submittedName>
        <fullName evidence="5">Transketolase</fullName>
    </submittedName>
</protein>
<sequence length="285" mass="31098">MLPVSFDVLSEKANQLRQEVVKMLVNAGTGHSAGPLGSADFWTLLYFGGLINYRPDEPWWEDRDRVVLSAGHYCPILYAVLAEAGFFPKAELSSLRQLGSRLQGHPIARMLPGVETTSGPLGQGISQAVGMALSAKLDNKKWRVVCFMGDGEQDEGQVWEAYLCAAKYALSNLTVVIDRNNIQIDGHTEEVVPLGSIGGKLLAFDFNVIEVDGHNFSDIAEAMGRAKVTFEKPTAIILWTIQGKGVEFMENEPAWHGKTPKIGEAVEALSELKKIRTLGGRISNG</sequence>
<keyword evidence="3" id="KW-0786">Thiamine pyrophosphate</keyword>
<gene>
    <name evidence="5" type="ORF">A3D09_01645</name>
</gene>
<dbReference type="Pfam" id="PF00456">
    <property type="entry name" value="Transketolase_N"/>
    <property type="match status" value="1"/>
</dbReference>
<dbReference type="AlphaFoldDB" id="A0A1F5EXK7"/>
<proteinExistence type="inferred from homology"/>
<comment type="similarity">
    <text evidence="2">Belongs to the transketolase family.</text>
</comment>
<evidence type="ECO:0000256" key="1">
    <source>
        <dbReference type="ARBA" id="ARBA00001964"/>
    </source>
</evidence>